<evidence type="ECO:0000256" key="2">
    <source>
        <dbReference type="ARBA" id="ARBA00061659"/>
    </source>
</evidence>
<organism evidence="5 6">
    <name type="scientific">Thalictrum thalictroides</name>
    <name type="common">Rue-anemone</name>
    <name type="synonym">Anemone thalictroides</name>
    <dbReference type="NCBI Taxonomy" id="46969"/>
    <lineage>
        <taxon>Eukaryota</taxon>
        <taxon>Viridiplantae</taxon>
        <taxon>Streptophyta</taxon>
        <taxon>Embryophyta</taxon>
        <taxon>Tracheophyta</taxon>
        <taxon>Spermatophyta</taxon>
        <taxon>Magnoliopsida</taxon>
        <taxon>Ranunculales</taxon>
        <taxon>Ranunculaceae</taxon>
        <taxon>Thalictroideae</taxon>
        <taxon>Thalictrum</taxon>
    </lineage>
</organism>
<sequence>MKKRKMTMSDKVGIDRISELPDHIIIHHIFPFLDIKVIVQASILSNRWRYLWKSTPYLNFHLNQCPRTKKRINKSRFSTFVDRVLSLRDCVDIHTFSLHSKEILDTSRICTWLLIALRWNVENVFLDVDSSFNFGLPHNLFTLDNVQRLKLRFLSSSGMSKVLLPNSICSNSMIKSLELKLVKLPNGNSNGELVFSFPVLEDLVIGSCSHSHLSKFTISAPLLERLELSHPFQAGFGPTELNICTPKLKFLVYRGPIYGNYSFENLSQLFSAEIYIWEKVLIVEKEVFDQCIANILEGIHNVKKLAIPSGLVKAIAASPYMMGLLPGVFRNLRYTKLIDWTGDLCIQTITTFLEKLPQIGTFVWSKSAKIECHSRLTDMIDLFVNSIVIFLDMDTMCSFCLLHFLSSDLNKVQNQIHKQFVGKAGKIDSVTDSNEGYLILPHDFKQNLQNPSRESEILSFCKLGFLYEAIKLLNSTNPREISVKPVIYASLFQTCIKAHSFNHGLQLHSQVIKSGLDFDRFVGNSLLSMYFKLGFKFSETRKVFDNLFEKDVISWTSMISGYVRADKPKDSIEMFWKMLEFGIEPNAFTLSAVIKACSEIGDLRLGVCFHGLAFGRGFDSNYIVSALIDMYGRHDRIEECRRLFDEMPEPDAVCWTTVISALTQNDRFKEALGLFYFMHRAYRLFPDGFTFGTILTACGNLARMKQGKEVHAKVITSGNCGNLVVESSLLDMYGKCGLVEDSRRVYDRMQNKNVVSRCALLGAYCQNGDFKPVLILFREMEMNDMYCFGTLIRACAGLAVVRQGKEVHCQYLRKGGCGDVIVESALVDLYAKCGYINYAQRIFLGLPARNLITWNTMIRGFAQNGNAGEALSMFNEMVNQGTKPDYITFIAVLFACSHSGLVDQGREYFKIMDEVYKINAGIEHYSCMVDLLGRAGFIEEAEDLLGKSVYRDDLSLWGALLGACTSYSNLHVAERIAKKMMELDPKHHLSYVFLANIYKALGQWDDAEILRKLMKDRGVQKIPGQSWIDIKNEGSYLDTDNSGFFQNSDFRDKELQRQRPSSPMASGNQEDEESLLPQLLKEKLPRILQKYVQAFQADPRYHNDLRYVRVWIQLMDFVDEPRALLKIMEKYHIGTKQALFYQAYALHFVKLKNLRRQTKCTIWGSKPK</sequence>
<dbReference type="Pfam" id="PF01535">
    <property type="entry name" value="PPR"/>
    <property type="match status" value="5"/>
</dbReference>
<dbReference type="InterPro" id="IPR053781">
    <property type="entry name" value="F-box_AtFBL13-like"/>
</dbReference>
<dbReference type="Proteomes" id="UP000554482">
    <property type="component" value="Unassembled WGS sequence"/>
</dbReference>
<dbReference type="CDD" id="cd22160">
    <property type="entry name" value="F-box_AtFBL13-like"/>
    <property type="match status" value="1"/>
</dbReference>
<dbReference type="GO" id="GO:0009451">
    <property type="term" value="P:RNA modification"/>
    <property type="evidence" value="ECO:0007669"/>
    <property type="project" value="InterPro"/>
</dbReference>
<dbReference type="InterPro" id="IPR013212">
    <property type="entry name" value="Mad3/Bub1_I"/>
</dbReference>
<evidence type="ECO:0000256" key="1">
    <source>
        <dbReference type="ARBA" id="ARBA00022737"/>
    </source>
</evidence>
<dbReference type="InterPro" id="IPR046960">
    <property type="entry name" value="PPR_At4g14850-like_plant"/>
</dbReference>
<dbReference type="PROSITE" id="PS51489">
    <property type="entry name" value="BUB1_N"/>
    <property type="match status" value="1"/>
</dbReference>
<dbReference type="Gene3D" id="1.25.40.430">
    <property type="match status" value="1"/>
</dbReference>
<dbReference type="Pfam" id="PF20431">
    <property type="entry name" value="E_motif"/>
    <property type="match status" value="1"/>
</dbReference>
<reference evidence="5 6" key="1">
    <citation type="submission" date="2020-06" db="EMBL/GenBank/DDBJ databases">
        <title>Transcriptomic and genomic resources for Thalictrum thalictroides and T. hernandezii: Facilitating candidate gene discovery in an emerging model plant lineage.</title>
        <authorList>
            <person name="Arias T."/>
            <person name="Riano-Pachon D.M."/>
            <person name="Di Stilio V.S."/>
        </authorList>
    </citation>
    <scope>NUCLEOTIDE SEQUENCE [LARGE SCALE GENOMIC DNA]</scope>
    <source>
        <strain evidence="6">cv. WT478/WT964</strain>
        <tissue evidence="5">Leaves</tissue>
    </source>
</reference>
<dbReference type="Pfam" id="PF08311">
    <property type="entry name" value="Mad3_BUB1_I"/>
    <property type="match status" value="1"/>
</dbReference>
<comment type="similarity">
    <text evidence="2">Belongs to the PPR family. PCMP-E subfamily.</text>
</comment>
<dbReference type="SMART" id="SM00777">
    <property type="entry name" value="Mad3_BUB1_I"/>
    <property type="match status" value="1"/>
</dbReference>
<dbReference type="InterPro" id="IPR011990">
    <property type="entry name" value="TPR-like_helical_dom_sf"/>
</dbReference>
<dbReference type="FunFam" id="1.25.40.10:FF:001535">
    <property type="entry name" value="Putative pentatricopeptide repeat-containing protein, mitochondrial"/>
    <property type="match status" value="1"/>
</dbReference>
<dbReference type="FunFam" id="1.25.40.10:FF:001093">
    <property type="entry name" value="Pentatricopeptide repeat-containing protein At2g34400"/>
    <property type="match status" value="1"/>
</dbReference>
<dbReference type="PANTHER" id="PTHR47926:SF525">
    <property type="entry name" value="EMB2261"/>
    <property type="match status" value="1"/>
</dbReference>
<feature type="repeat" description="PPR" evidence="3">
    <location>
        <begin position="850"/>
        <end position="884"/>
    </location>
</feature>
<proteinExistence type="inferred from homology"/>
<dbReference type="SUPFAM" id="SSF48452">
    <property type="entry name" value="TPR-like"/>
    <property type="match status" value="1"/>
</dbReference>
<dbReference type="InterPro" id="IPR046848">
    <property type="entry name" value="E_motif"/>
</dbReference>
<dbReference type="GO" id="GO:0003723">
    <property type="term" value="F:RNA binding"/>
    <property type="evidence" value="ECO:0007669"/>
    <property type="project" value="InterPro"/>
</dbReference>
<dbReference type="PANTHER" id="PTHR47926">
    <property type="entry name" value="PENTATRICOPEPTIDE REPEAT-CONTAINING PROTEIN"/>
    <property type="match status" value="1"/>
</dbReference>
<dbReference type="SUPFAM" id="SSF81383">
    <property type="entry name" value="F-box domain"/>
    <property type="match status" value="1"/>
</dbReference>
<evidence type="ECO:0000256" key="3">
    <source>
        <dbReference type="PROSITE-ProRule" id="PRU00708"/>
    </source>
</evidence>
<evidence type="ECO:0000313" key="5">
    <source>
        <dbReference type="EMBL" id="KAF5196299.1"/>
    </source>
</evidence>
<dbReference type="InterPro" id="IPR002885">
    <property type="entry name" value="PPR_rpt"/>
</dbReference>
<feature type="repeat" description="PPR" evidence="3">
    <location>
        <begin position="722"/>
        <end position="756"/>
    </location>
</feature>
<dbReference type="OrthoDB" id="185373at2759"/>
<dbReference type="AlphaFoldDB" id="A0A7J6WFV6"/>
<dbReference type="NCBIfam" id="TIGR00756">
    <property type="entry name" value="PPR"/>
    <property type="match status" value="5"/>
</dbReference>
<gene>
    <name evidence="5" type="ORF">FRX31_014112</name>
</gene>
<evidence type="ECO:0000259" key="4">
    <source>
        <dbReference type="PROSITE" id="PS51489"/>
    </source>
</evidence>
<feature type="domain" description="BUB1 N-terminal" evidence="4">
    <location>
        <begin position="1046"/>
        <end position="1168"/>
    </location>
</feature>
<accession>A0A7J6WFV6</accession>
<name>A0A7J6WFV6_THATH</name>
<dbReference type="EMBL" id="JABWDY010016179">
    <property type="protein sequence ID" value="KAF5196299.1"/>
    <property type="molecule type" value="Genomic_DNA"/>
</dbReference>
<dbReference type="InterPro" id="IPR036047">
    <property type="entry name" value="F-box-like_dom_sf"/>
</dbReference>
<feature type="repeat" description="PPR" evidence="3">
    <location>
        <begin position="551"/>
        <end position="585"/>
    </location>
</feature>
<dbReference type="Gene3D" id="1.20.1280.50">
    <property type="match status" value="1"/>
</dbReference>
<dbReference type="Pfam" id="PF13041">
    <property type="entry name" value="PPR_2"/>
    <property type="match status" value="2"/>
</dbReference>
<evidence type="ECO:0000313" key="6">
    <source>
        <dbReference type="Proteomes" id="UP000554482"/>
    </source>
</evidence>
<dbReference type="PROSITE" id="PS51375">
    <property type="entry name" value="PPR"/>
    <property type="match status" value="3"/>
</dbReference>
<comment type="caution">
    <text evidence="5">The sequence shown here is derived from an EMBL/GenBank/DDBJ whole genome shotgun (WGS) entry which is preliminary data.</text>
</comment>
<protein>
    <submittedName>
        <fullName evidence="5">Pentatricopeptide repeat-containing protein</fullName>
    </submittedName>
</protein>
<keyword evidence="6" id="KW-1185">Reference proteome</keyword>
<keyword evidence="1" id="KW-0677">Repeat</keyword>
<dbReference type="Gene3D" id="1.25.40.10">
    <property type="entry name" value="Tetratricopeptide repeat domain"/>
    <property type="match status" value="4"/>
</dbReference>